<dbReference type="Gene3D" id="2.130.10.10">
    <property type="entry name" value="YVTN repeat-like/Quinoprotein amine dehydrogenase"/>
    <property type="match status" value="1"/>
</dbReference>
<dbReference type="PROSITE" id="PS50082">
    <property type="entry name" value="WD_REPEATS_2"/>
    <property type="match status" value="1"/>
</dbReference>
<feature type="transmembrane region" description="Helical" evidence="5">
    <location>
        <begin position="249"/>
        <end position="273"/>
    </location>
</feature>
<dbReference type="PANTHER" id="PTHR19857">
    <property type="entry name" value="MITOCHONDRIAL DIVISION PROTEIN 1-RELATED"/>
    <property type="match status" value="1"/>
</dbReference>
<proteinExistence type="predicted"/>
<dbReference type="Proteomes" id="UP001218188">
    <property type="component" value="Unassembled WGS sequence"/>
</dbReference>
<keyword evidence="7" id="KW-1185">Reference proteome</keyword>
<dbReference type="Pfam" id="PF00400">
    <property type="entry name" value="WD40"/>
    <property type="match status" value="1"/>
</dbReference>
<evidence type="ECO:0000256" key="2">
    <source>
        <dbReference type="ARBA" id="ARBA00022737"/>
    </source>
</evidence>
<dbReference type="InterPro" id="IPR015943">
    <property type="entry name" value="WD40/YVTN_repeat-like_dom_sf"/>
</dbReference>
<dbReference type="AlphaFoldDB" id="A0AAD6T7I1"/>
<feature type="compositionally biased region" description="Polar residues" evidence="4">
    <location>
        <begin position="579"/>
        <end position="588"/>
    </location>
</feature>
<keyword evidence="2" id="KW-0677">Repeat</keyword>
<feature type="compositionally biased region" description="Polar residues" evidence="4">
    <location>
        <begin position="616"/>
        <end position="637"/>
    </location>
</feature>
<evidence type="ECO:0000256" key="4">
    <source>
        <dbReference type="SAM" id="MobiDB-lite"/>
    </source>
</evidence>
<evidence type="ECO:0000256" key="5">
    <source>
        <dbReference type="SAM" id="Phobius"/>
    </source>
</evidence>
<comment type="caution">
    <text evidence="6">The sequence shown here is derived from an EMBL/GenBank/DDBJ whole genome shotgun (WGS) entry which is preliminary data.</text>
</comment>
<evidence type="ECO:0000256" key="3">
    <source>
        <dbReference type="PROSITE-ProRule" id="PRU00221"/>
    </source>
</evidence>
<dbReference type="EMBL" id="JARJCM010000018">
    <property type="protein sequence ID" value="KAJ7041266.1"/>
    <property type="molecule type" value="Genomic_DNA"/>
</dbReference>
<name>A0AAD6T7I1_9AGAR</name>
<reference evidence="6" key="1">
    <citation type="submission" date="2023-03" db="EMBL/GenBank/DDBJ databases">
        <title>Massive genome expansion in bonnet fungi (Mycena s.s.) driven by repeated elements and novel gene families across ecological guilds.</title>
        <authorList>
            <consortium name="Lawrence Berkeley National Laboratory"/>
            <person name="Harder C.B."/>
            <person name="Miyauchi S."/>
            <person name="Viragh M."/>
            <person name="Kuo A."/>
            <person name="Thoen E."/>
            <person name="Andreopoulos B."/>
            <person name="Lu D."/>
            <person name="Skrede I."/>
            <person name="Drula E."/>
            <person name="Henrissat B."/>
            <person name="Morin E."/>
            <person name="Kohler A."/>
            <person name="Barry K."/>
            <person name="LaButti K."/>
            <person name="Morin E."/>
            <person name="Salamov A."/>
            <person name="Lipzen A."/>
            <person name="Mereny Z."/>
            <person name="Hegedus B."/>
            <person name="Baldrian P."/>
            <person name="Stursova M."/>
            <person name="Weitz H."/>
            <person name="Taylor A."/>
            <person name="Grigoriev I.V."/>
            <person name="Nagy L.G."/>
            <person name="Martin F."/>
            <person name="Kauserud H."/>
        </authorList>
    </citation>
    <scope>NUCLEOTIDE SEQUENCE</scope>
    <source>
        <strain evidence="6">CBHHK200</strain>
    </source>
</reference>
<sequence length="769" mass="84777">MTAAGADSFQQIKCLTGHTDSINAIEFSADGKYMATGGDDAHLLIFDTTTWTVQKKYRTVSPIRAIAWHKEYLGVISFGMRNGVVKTLTLKNDVDFEHTVNGVIHCMAFDDKGKLLAVGFNNEVLVARQTSISAWTSERHLLRPPNHSTGHEDITASVNFLPTENAIVVTYMYGGIVAYDLNNITTKRWSINVQGIWYDFKVLSGGDSALSPASRLLATTIMFNGIQWYDVNNRKAVTTKQSEENNLNVILPVIFISGTTIAVGSAIGNVSIFKFGKAEPTQILKHHALGHFHDEQTAAHILVTGISEQYDESVLTVWKASSAHESKKLKSFQFSWTFWGTTVFALGAIVVAVLYPRHTDNIKQTENIKQWREYLSIPSGWYPESLSQDSGQVIVTEISTQIVTKTVMESTNPNTMHTPVASIQSVDETQVPMLSLPSRIEHNLPGEANTSIPASEPITRVKPSALGNRKVKARYPAPVLSREAQLEMLGEELAGLFAQTLPGTNFASLIAVIKQVAEGSTEDIGDLVTTLLTAHITAEPLGNKQRTNLIDAVVARVYNYTLNKGVHHTSSGHVHPSPFLSQTPQSTAAAGKAPVRNDINKAGKAPVRNEPKAPHPTSSAAAKLSIDSNSGSFRSQSSEGTFHWYTTTSDYDLDSPVEIANSLKPGDFFFHTNSKLAAPDTPQVWLYNRKMQWEDISDIWAHGLLLVHPTLPDRVLTIREDQSPNWVLKATLAQKRRICLQCKMFWIRKCKLQLISLIFGLNAFGCTEN</sequence>
<gene>
    <name evidence="6" type="ORF">C8F04DRAFT_1177445</name>
</gene>
<keyword evidence="5" id="KW-0812">Transmembrane</keyword>
<dbReference type="PROSITE" id="PS50294">
    <property type="entry name" value="WD_REPEATS_REGION"/>
    <property type="match status" value="1"/>
</dbReference>
<evidence type="ECO:0000313" key="6">
    <source>
        <dbReference type="EMBL" id="KAJ7041266.1"/>
    </source>
</evidence>
<accession>A0AAD6T7I1</accession>
<protein>
    <submittedName>
        <fullName evidence="6">WD40-repeat-containing domain protein</fullName>
    </submittedName>
</protein>
<organism evidence="6 7">
    <name type="scientific">Mycena alexandri</name>
    <dbReference type="NCBI Taxonomy" id="1745969"/>
    <lineage>
        <taxon>Eukaryota</taxon>
        <taxon>Fungi</taxon>
        <taxon>Dikarya</taxon>
        <taxon>Basidiomycota</taxon>
        <taxon>Agaricomycotina</taxon>
        <taxon>Agaricomycetes</taxon>
        <taxon>Agaricomycetidae</taxon>
        <taxon>Agaricales</taxon>
        <taxon>Marasmiineae</taxon>
        <taxon>Mycenaceae</taxon>
        <taxon>Mycena</taxon>
    </lineage>
</organism>
<feature type="repeat" description="WD" evidence="3">
    <location>
        <begin position="15"/>
        <end position="50"/>
    </location>
</feature>
<feature type="region of interest" description="Disordered" evidence="4">
    <location>
        <begin position="568"/>
        <end position="637"/>
    </location>
</feature>
<keyword evidence="1 3" id="KW-0853">WD repeat</keyword>
<dbReference type="SUPFAM" id="SSF50978">
    <property type="entry name" value="WD40 repeat-like"/>
    <property type="match status" value="1"/>
</dbReference>
<dbReference type="PANTHER" id="PTHR19857:SF8">
    <property type="entry name" value="ANGIO-ASSOCIATED MIGRATORY CELL PROTEIN"/>
    <property type="match status" value="1"/>
</dbReference>
<dbReference type="InterPro" id="IPR036322">
    <property type="entry name" value="WD40_repeat_dom_sf"/>
</dbReference>
<evidence type="ECO:0000256" key="1">
    <source>
        <dbReference type="ARBA" id="ARBA00022574"/>
    </source>
</evidence>
<feature type="transmembrane region" description="Helical" evidence="5">
    <location>
        <begin position="336"/>
        <end position="355"/>
    </location>
</feature>
<dbReference type="SMART" id="SM00320">
    <property type="entry name" value="WD40"/>
    <property type="match status" value="2"/>
</dbReference>
<evidence type="ECO:0000313" key="7">
    <source>
        <dbReference type="Proteomes" id="UP001218188"/>
    </source>
</evidence>
<keyword evidence="5" id="KW-1133">Transmembrane helix</keyword>
<dbReference type="InterPro" id="IPR051179">
    <property type="entry name" value="WD_repeat_multifunction"/>
</dbReference>
<dbReference type="InterPro" id="IPR001680">
    <property type="entry name" value="WD40_rpt"/>
</dbReference>
<keyword evidence="5" id="KW-0472">Membrane</keyword>